<reference evidence="3 4" key="1">
    <citation type="submission" date="2024-04" db="EMBL/GenBank/DDBJ databases">
        <title>Defined microbial consortia suppress multidrug-resistant proinflammatory Enterobacteriaceae via ecological control.</title>
        <authorList>
            <person name="Furuichi M."/>
            <person name="Kawaguchi T."/>
            <person name="Pust M."/>
            <person name="Yasuma K."/>
            <person name="Plichta D."/>
            <person name="Hasegawa N."/>
            <person name="Ohya T."/>
            <person name="Bhattarai S."/>
            <person name="Sasajima S."/>
            <person name="Aoto Y."/>
            <person name="Tuganbaev T."/>
            <person name="Yaginuma M."/>
            <person name="Ueda M."/>
            <person name="Okahashi N."/>
            <person name="Amafuji K."/>
            <person name="Kiridooshi Y."/>
            <person name="Sugita K."/>
            <person name="Strazar M."/>
            <person name="Skelly A."/>
            <person name="Suda W."/>
            <person name="Hattori M."/>
            <person name="Nakamoto N."/>
            <person name="Caballero S."/>
            <person name="Norman J."/>
            <person name="Olle B."/>
            <person name="Tanoue T."/>
            <person name="Arita M."/>
            <person name="Bucci V."/>
            <person name="Atarashi K."/>
            <person name="Xavier R."/>
            <person name="Honda K."/>
        </authorList>
    </citation>
    <scope>NUCLEOTIDE SEQUENCE [LARGE SCALE GENOMIC DNA]</scope>
    <source>
        <strain evidence="4">k04-0078-D8-1</strain>
    </source>
</reference>
<feature type="domain" description="DUF5717" evidence="1">
    <location>
        <begin position="871"/>
        <end position="1176"/>
    </location>
</feature>
<feature type="domain" description="DUF5717" evidence="2">
    <location>
        <begin position="1"/>
        <end position="868"/>
    </location>
</feature>
<protein>
    <submittedName>
        <fullName evidence="3">Uncharacterized protein</fullName>
    </submittedName>
</protein>
<evidence type="ECO:0000259" key="1">
    <source>
        <dbReference type="Pfam" id="PF18983"/>
    </source>
</evidence>
<dbReference type="InterPro" id="IPR043775">
    <property type="entry name" value="DUF5717_N"/>
</dbReference>
<dbReference type="RefSeq" id="WP_207657132.1">
    <property type="nucleotide sequence ID" value="NZ_BAABYW010000001.1"/>
</dbReference>
<evidence type="ECO:0000313" key="4">
    <source>
        <dbReference type="Proteomes" id="UP001600943"/>
    </source>
</evidence>
<dbReference type="InterPro" id="IPR043774">
    <property type="entry name" value="DUF5717_C"/>
</dbReference>
<comment type="caution">
    <text evidence="3">The sequence shown here is derived from an EMBL/GenBank/DDBJ whole genome shotgun (WGS) entry which is preliminary data.</text>
</comment>
<dbReference type="Proteomes" id="UP001600943">
    <property type="component" value="Unassembled WGS sequence"/>
</dbReference>
<evidence type="ECO:0000313" key="3">
    <source>
        <dbReference type="EMBL" id="GAA6406515.1"/>
    </source>
</evidence>
<gene>
    <name evidence="3" type="ORF">K040078D81_06320</name>
</gene>
<sequence length="1180" mass="138938">MKRRIEQLINGRFEYEVPGLLLSREEIRESTKAGENIRGELMIAAENGSRIKGIAYSSHRRFLLGKERFTGEKIEIPYGADVKGLNPGDSFEGELVLSTSIGEYRIPFAIRVEPCRIKTSAGSIKDLDAFAELAKKDFKEAYHLFLDDSFPELLKEDQEVLPYYYAMAKNPVTWQHLEEFLIGTGKKEPVKLHLEQEKLEIYEVQSSLMDTVRVRRSGWGYLKAAVSVEGDFLEVEKKSIRDEDFIGSVYELQYIIRRENLGHGRNYGRICIKTVYQTLVYEVMASKSGKIQVNVTAYEKKKKLELLRDYLDHSLEKLSKSQWESKTLGLLAELKETGHYTTEHQLFEVWFYHECGEDGKAREALDKLKDNSRIEAEEELEGVYLYLEDVLGCSQEIREKMVVRLHQLYQRREDSFLLLYILLKTDSEQVRTQSKKIYLLEEQYRTGCRSPFLYLEACRIAAADGALLRRISPFTIQVLLFAMRHHIMTEEMAFRATDLAGQMKEYSQKVYEILEYIYEKYPSTAVVRSICMLIMKGNPRKKEYFRWYELAVEKELKITRLYEYYIETMSRNYQKMLPRMIRMYFSYNNTLSDAKKAFVYSNVIRNKEVDKTTYLSYKSSMEQFACEKLKEGRMNEDFAVVYQEFCLNSHDPAVKRALAKVLFTHRLFCDDPKIRRVIVRHAAFREEQVYTCTDKVAYVSIYTPDARIVFEDDRQRRYIQTIDYNIQPLLERKELARQLLAEGIRTPGLLLYTCGELNHENPITRDNISCIQDVSGEDCFSEDYRQRVRKRLLLYYEEHMDNDNLKDYLREMDFHSFAKVNKSLLITILVKQGMYVGAYDLLCEYGYEEIDPRDLLRLCSRMILNLEFEYEEELLLLAHHIFKENTYDEVVLEYLTKYYEGPVDEMIRVWERSMGFSIEAYELEEDILTYSMFTRLYHPGDAAVLKDYVKLSGKEQVILAYLTFVSFQYFVGGKEAEPFIFRSLEHVRKKGWEYDIICDLALLKYYAGENKWEENRLSTARSILSVCGRTGLKFAFFQELPRTLLQSMQLEDKVFAQCQASPRADVTIHYRMLQADREPGDFKSEPLKNLYQGIYNKEFILFYGEVLEYYFTVAQKGETHETEKKKLTVPTAKLDGTTKYQMINRMLAARQQGREQELMELLGQYRQQEEWVSSLFELIE</sequence>
<dbReference type="EMBL" id="BAABYW010000001">
    <property type="protein sequence ID" value="GAA6406515.1"/>
    <property type="molecule type" value="Genomic_DNA"/>
</dbReference>
<name>A0ABQ0B4Z7_9FIRM</name>
<proteinExistence type="predicted"/>
<evidence type="ECO:0000259" key="2">
    <source>
        <dbReference type="Pfam" id="PF18984"/>
    </source>
</evidence>
<accession>A0ABQ0B4Z7</accession>
<dbReference type="Pfam" id="PF18983">
    <property type="entry name" value="DUF5717"/>
    <property type="match status" value="1"/>
</dbReference>
<dbReference type="Pfam" id="PF18984">
    <property type="entry name" value="DUF5717_N"/>
    <property type="match status" value="1"/>
</dbReference>
<organism evidence="3 4">
    <name type="scientific">Blautia hominis</name>
    <dbReference type="NCBI Taxonomy" id="2025493"/>
    <lineage>
        <taxon>Bacteria</taxon>
        <taxon>Bacillati</taxon>
        <taxon>Bacillota</taxon>
        <taxon>Clostridia</taxon>
        <taxon>Lachnospirales</taxon>
        <taxon>Lachnospiraceae</taxon>
        <taxon>Blautia</taxon>
    </lineage>
</organism>
<keyword evidence="4" id="KW-1185">Reference proteome</keyword>